<accession>A0ABW0SQM7</accession>
<feature type="signal peptide" evidence="6">
    <location>
        <begin position="1"/>
        <end position="27"/>
    </location>
</feature>
<keyword evidence="10" id="KW-1185">Reference proteome</keyword>
<evidence type="ECO:0000256" key="3">
    <source>
        <dbReference type="ARBA" id="ARBA00023237"/>
    </source>
</evidence>
<evidence type="ECO:0000313" key="10">
    <source>
        <dbReference type="Proteomes" id="UP001596036"/>
    </source>
</evidence>
<keyword evidence="9" id="KW-0675">Receptor</keyword>
<keyword evidence="6" id="KW-0732">Signal</keyword>
<feature type="domain" description="TonB-dependent receptor plug" evidence="8">
    <location>
        <begin position="71"/>
        <end position="193"/>
    </location>
</feature>
<evidence type="ECO:0000256" key="2">
    <source>
        <dbReference type="ARBA" id="ARBA00023136"/>
    </source>
</evidence>
<gene>
    <name evidence="9" type="ORF">ACFPN1_14715</name>
</gene>
<comment type="caution">
    <text evidence="9">The sequence shown here is derived from an EMBL/GenBank/DDBJ whole genome shotgun (WGS) entry which is preliminary data.</text>
</comment>
<dbReference type="SUPFAM" id="SSF56935">
    <property type="entry name" value="Porins"/>
    <property type="match status" value="1"/>
</dbReference>
<dbReference type="PANTHER" id="PTHR47234:SF3">
    <property type="entry name" value="SECRETIN_TONB SHORT N-TERMINAL DOMAIN-CONTAINING PROTEIN"/>
    <property type="match status" value="1"/>
</dbReference>
<dbReference type="Proteomes" id="UP001596036">
    <property type="component" value="Unassembled WGS sequence"/>
</dbReference>
<evidence type="ECO:0000256" key="1">
    <source>
        <dbReference type="ARBA" id="ARBA00004442"/>
    </source>
</evidence>
<dbReference type="InterPro" id="IPR036942">
    <property type="entry name" value="Beta-barrel_TonB_sf"/>
</dbReference>
<proteinExistence type="inferred from homology"/>
<organism evidence="9 10">
    <name type="scientific">Lysobacter yangpyeongensis</name>
    <dbReference type="NCBI Taxonomy" id="346182"/>
    <lineage>
        <taxon>Bacteria</taxon>
        <taxon>Pseudomonadati</taxon>
        <taxon>Pseudomonadota</taxon>
        <taxon>Gammaproteobacteria</taxon>
        <taxon>Lysobacterales</taxon>
        <taxon>Lysobacteraceae</taxon>
        <taxon>Lysobacter</taxon>
    </lineage>
</organism>
<dbReference type="Gene3D" id="2.170.130.10">
    <property type="entry name" value="TonB-dependent receptor, plug domain"/>
    <property type="match status" value="1"/>
</dbReference>
<feature type="chain" id="PRO_5046124860" evidence="6">
    <location>
        <begin position="28"/>
        <end position="878"/>
    </location>
</feature>
<dbReference type="Gene3D" id="2.40.170.20">
    <property type="entry name" value="TonB-dependent receptor, beta-barrel domain"/>
    <property type="match status" value="1"/>
</dbReference>
<evidence type="ECO:0000259" key="7">
    <source>
        <dbReference type="Pfam" id="PF00593"/>
    </source>
</evidence>
<keyword evidence="3" id="KW-0998">Cell outer membrane</keyword>
<dbReference type="PANTHER" id="PTHR47234">
    <property type="match status" value="1"/>
</dbReference>
<dbReference type="RefSeq" id="WP_386755918.1">
    <property type="nucleotide sequence ID" value="NZ_JBHSNM010000007.1"/>
</dbReference>
<comment type="subcellular location">
    <subcellularLocation>
        <location evidence="1 4">Cell outer membrane</location>
    </subcellularLocation>
</comment>
<dbReference type="EMBL" id="JBHSNM010000007">
    <property type="protein sequence ID" value="MFC5571314.1"/>
    <property type="molecule type" value="Genomic_DNA"/>
</dbReference>
<dbReference type="InterPro" id="IPR000531">
    <property type="entry name" value="Beta-barrel_TonB"/>
</dbReference>
<evidence type="ECO:0000256" key="4">
    <source>
        <dbReference type="RuleBase" id="RU003357"/>
    </source>
</evidence>
<protein>
    <submittedName>
        <fullName evidence="9">TonB-dependent receptor plug domain-containing protein</fullName>
    </submittedName>
</protein>
<name>A0ABW0SQM7_9GAMM</name>
<keyword evidence="2 4" id="KW-0472">Membrane</keyword>
<evidence type="ECO:0000256" key="5">
    <source>
        <dbReference type="SAM" id="MobiDB-lite"/>
    </source>
</evidence>
<comment type="similarity">
    <text evidence="4">Belongs to the TonB-dependent receptor family.</text>
</comment>
<dbReference type="Pfam" id="PF07715">
    <property type="entry name" value="Plug"/>
    <property type="match status" value="1"/>
</dbReference>
<dbReference type="Pfam" id="PF00593">
    <property type="entry name" value="TonB_dep_Rec_b-barrel"/>
    <property type="match status" value="1"/>
</dbReference>
<evidence type="ECO:0000259" key="8">
    <source>
        <dbReference type="Pfam" id="PF07715"/>
    </source>
</evidence>
<dbReference type="InterPro" id="IPR037066">
    <property type="entry name" value="Plug_dom_sf"/>
</dbReference>
<feature type="domain" description="TonB-dependent receptor-like beta-barrel" evidence="7">
    <location>
        <begin position="364"/>
        <end position="837"/>
    </location>
</feature>
<evidence type="ECO:0000313" key="9">
    <source>
        <dbReference type="EMBL" id="MFC5571314.1"/>
    </source>
</evidence>
<sequence>MPHFNRNRLALAVVATLTAGLASPAFAQETPPAPQPDAPAATQAAPAKEAVELDQLVVTGTRVQGRSPTQSLSPIDVFRPANLERQASADFTDQLSVVAPSFNTQRFPIADGTAFIRPANLRNLPPDQTLVLINGKRRHRSALVNLQAEPFGTVNQGSQAVDYGLIPSAAISRVEVLRDGSSAQYGSDAIAGVVNIILNDNAEGVRVDTQYGSTFKGDGDKWRTSFNLGLPLTEDGFFNLTAEYFESDFTSRGIPQANAALVGAAIGREQVPFDGLGQRWGDPNGKGLRTFFNAEIPLNESVSLYGFGSYADTKYNSSFFYRTPVGVPGVAPRGTLMVDANADGLPDNVDQALVDSIIAQGLDPNDYLTADATSPSGFVALNPIYTQFPGGYTPTIAADLMDYEGVFGARGKFGNGLNWDLSLRQGENRVYYKLIDSINPSLGALSPTTFEPGFLTQLERGANADFSFPWENSVFASPINVAFGAEWREETYKIAEGDFPSWQIGPTAALFGFGSDGFQGDAPDAAGEFSQYSRAAYIDLEADVVERFTMGVAGRFEDSSSFGNTFDWKLSGRFQATDTFAVRATVNTGFRAPTPGQINTLDVTTTADSNGNLIPQGTFPVNSPAAIALGAVPLQAEESQAYSAGFVYTPSDNFSLTVDYYNIKVDDRIALRNIAIAPGSAEQQALIDAGIPLSALPGQVSYFTNGFDSTVQGIDLVAIYKADFGNWGTGTFDLRHSWNKQEVDHVDTNPFDGNPVLDGERVADLENQLPNNRSVLTFDWRSPWSFDVTARANRYDGWEDVTFGETASFDAKWLFDLAVTFKLFDDRAHVTVGGNNIFDEYPDKQPNSVLNFLGAQYPLSSPYGFNGGEWYVKVGFEF</sequence>
<reference evidence="10" key="1">
    <citation type="journal article" date="2019" name="Int. J. Syst. Evol. Microbiol.">
        <title>The Global Catalogue of Microorganisms (GCM) 10K type strain sequencing project: providing services to taxonomists for standard genome sequencing and annotation.</title>
        <authorList>
            <consortium name="The Broad Institute Genomics Platform"/>
            <consortium name="The Broad Institute Genome Sequencing Center for Infectious Disease"/>
            <person name="Wu L."/>
            <person name="Ma J."/>
        </authorList>
    </citation>
    <scope>NUCLEOTIDE SEQUENCE [LARGE SCALE GENOMIC DNA]</scope>
    <source>
        <strain evidence="10">KACC 11407</strain>
    </source>
</reference>
<keyword evidence="4" id="KW-0798">TonB box</keyword>
<evidence type="ECO:0000256" key="6">
    <source>
        <dbReference type="SAM" id="SignalP"/>
    </source>
</evidence>
<dbReference type="InterPro" id="IPR012910">
    <property type="entry name" value="Plug_dom"/>
</dbReference>
<feature type="region of interest" description="Disordered" evidence="5">
    <location>
        <begin position="26"/>
        <end position="46"/>
    </location>
</feature>